<gene>
    <name evidence="1" type="ORF">DSO57_1001711</name>
</gene>
<sequence length="94" mass="11256">MCPYYFLPDIFKCLEFGDQLRLRLVSKEWNIFLLPFVFSKASDYIIGKHEGLLHKYGKFIRELEIYKLYARVTNLLSACKNTTHLVINFKFRKT</sequence>
<evidence type="ECO:0000313" key="2">
    <source>
        <dbReference type="Proteomes" id="UP001165960"/>
    </source>
</evidence>
<dbReference type="EMBL" id="QTSX02004974">
    <property type="protein sequence ID" value="KAJ9063273.1"/>
    <property type="molecule type" value="Genomic_DNA"/>
</dbReference>
<proteinExistence type="predicted"/>
<reference evidence="1" key="1">
    <citation type="submission" date="2022-04" db="EMBL/GenBank/DDBJ databases">
        <title>Genome of the entomopathogenic fungus Entomophthora muscae.</title>
        <authorList>
            <person name="Elya C."/>
            <person name="Lovett B.R."/>
            <person name="Lee E."/>
            <person name="Macias A.M."/>
            <person name="Hajek A.E."/>
            <person name="De Bivort B.L."/>
            <person name="Kasson M.T."/>
            <person name="De Fine Licht H.H."/>
            <person name="Stajich J.E."/>
        </authorList>
    </citation>
    <scope>NUCLEOTIDE SEQUENCE</scope>
    <source>
        <strain evidence="1">Berkeley</strain>
    </source>
</reference>
<organism evidence="1 2">
    <name type="scientific">Entomophthora muscae</name>
    <dbReference type="NCBI Taxonomy" id="34485"/>
    <lineage>
        <taxon>Eukaryota</taxon>
        <taxon>Fungi</taxon>
        <taxon>Fungi incertae sedis</taxon>
        <taxon>Zoopagomycota</taxon>
        <taxon>Entomophthoromycotina</taxon>
        <taxon>Entomophthoromycetes</taxon>
        <taxon>Entomophthorales</taxon>
        <taxon>Entomophthoraceae</taxon>
        <taxon>Entomophthora</taxon>
    </lineage>
</organism>
<dbReference type="Proteomes" id="UP001165960">
    <property type="component" value="Unassembled WGS sequence"/>
</dbReference>
<evidence type="ECO:0000313" key="1">
    <source>
        <dbReference type="EMBL" id="KAJ9063273.1"/>
    </source>
</evidence>
<name>A0ACC2SLN3_9FUNG</name>
<comment type="caution">
    <text evidence="1">The sequence shown here is derived from an EMBL/GenBank/DDBJ whole genome shotgun (WGS) entry which is preliminary data.</text>
</comment>
<accession>A0ACC2SLN3</accession>
<keyword evidence="2" id="KW-1185">Reference proteome</keyword>
<protein>
    <submittedName>
        <fullName evidence="1">Uncharacterized protein</fullName>
    </submittedName>
</protein>